<evidence type="ECO:0000313" key="10">
    <source>
        <dbReference type="EMBL" id="VDN58100.1"/>
    </source>
</evidence>
<dbReference type="PANTHER" id="PTHR23137">
    <property type="entry name" value="VESICLE TRANSPORT PROTEIN-RELATED"/>
    <property type="match status" value="1"/>
</dbReference>
<evidence type="ECO:0000313" key="12">
    <source>
        <dbReference type="Proteomes" id="UP000274756"/>
    </source>
</evidence>
<evidence type="ECO:0000256" key="6">
    <source>
        <dbReference type="ARBA" id="ARBA00022989"/>
    </source>
</evidence>
<keyword evidence="3 9" id="KW-0813">Transport</keyword>
<dbReference type="Pfam" id="PF04178">
    <property type="entry name" value="Got1"/>
    <property type="match status" value="1"/>
</dbReference>
<dbReference type="InterPro" id="IPR007305">
    <property type="entry name" value="Vesicle_transpt_Got1/SFT2"/>
</dbReference>
<dbReference type="InterPro" id="IPR011691">
    <property type="entry name" value="Vesicle_transpt_SFT2"/>
</dbReference>
<keyword evidence="5 9" id="KW-0653">Protein transport</keyword>
<dbReference type="STRING" id="318479.A0A0N4UAK7"/>
<evidence type="ECO:0000256" key="9">
    <source>
        <dbReference type="RuleBase" id="RU363111"/>
    </source>
</evidence>
<comment type="subcellular location">
    <subcellularLocation>
        <location evidence="2 9">Membrane</location>
        <topology evidence="2 9">Multi-pass membrane protein</topology>
    </subcellularLocation>
</comment>
<dbReference type="EMBL" id="UYYG01001165">
    <property type="protein sequence ID" value="VDN58100.1"/>
    <property type="molecule type" value="Genomic_DNA"/>
</dbReference>
<name>A0A0N4UAK7_DRAME</name>
<dbReference type="Proteomes" id="UP000274756">
    <property type="component" value="Unassembled WGS sequence"/>
</dbReference>
<organism evidence="11 13">
    <name type="scientific">Dracunculus medinensis</name>
    <name type="common">Guinea worm</name>
    <dbReference type="NCBI Taxonomy" id="318479"/>
    <lineage>
        <taxon>Eukaryota</taxon>
        <taxon>Metazoa</taxon>
        <taxon>Ecdysozoa</taxon>
        <taxon>Nematoda</taxon>
        <taxon>Chromadorea</taxon>
        <taxon>Rhabditida</taxon>
        <taxon>Spirurina</taxon>
        <taxon>Dracunculoidea</taxon>
        <taxon>Dracunculidae</taxon>
        <taxon>Dracunculus</taxon>
    </lineage>
</organism>
<dbReference type="GO" id="GO:0016020">
    <property type="term" value="C:membrane"/>
    <property type="evidence" value="ECO:0007669"/>
    <property type="project" value="UniProtKB-SubCell"/>
</dbReference>
<feature type="transmembrane region" description="Helical" evidence="9">
    <location>
        <begin position="148"/>
        <end position="176"/>
    </location>
</feature>
<feature type="transmembrane region" description="Helical" evidence="9">
    <location>
        <begin position="182"/>
        <end position="204"/>
    </location>
</feature>
<keyword evidence="7 9" id="KW-0472">Membrane</keyword>
<feature type="transmembrane region" description="Helical" evidence="9">
    <location>
        <begin position="58"/>
        <end position="75"/>
    </location>
</feature>
<accession>A0A0N4UAK7</accession>
<sequence length="217" mass="25138">MSDVYLFIYLHFFLKEFSPLLVKPAPLACRIRQYARESFGDRNTCESPINETSLSFDLRLMCFIGLLILSLICSFSGNALLFTGRVTGFCVMVSLGSILSLVGKFIKISLFFFLFFISFCFYFRTFFLMGPVKQLKKMFEHGRFIASLLYLISIFLTLFAGLILSNALLAFLLVIFQYLAMIWYSLSYIPMAQYAFLSNFLLNFRDFKVVLNLKMRC</sequence>
<keyword evidence="12" id="KW-1185">Reference proteome</keyword>
<evidence type="ECO:0000313" key="11">
    <source>
        <dbReference type="Proteomes" id="UP000038040"/>
    </source>
</evidence>
<dbReference type="OrthoDB" id="73614at2759"/>
<evidence type="ECO:0000313" key="13">
    <source>
        <dbReference type="WBParaSite" id="DME_0000419001-mRNA-1"/>
    </source>
</evidence>
<feature type="transmembrane region" description="Helical" evidence="9">
    <location>
        <begin position="108"/>
        <end position="127"/>
    </location>
</feature>
<keyword evidence="4 9" id="KW-0812">Transmembrane</keyword>
<dbReference type="PANTHER" id="PTHR23137:SF6">
    <property type="entry name" value="VESICLE TRANSPORT PROTEIN"/>
    <property type="match status" value="1"/>
</dbReference>
<comment type="function">
    <text evidence="1 9">May be involved in fusion of retrograde transport vesicles derived from an endocytic compartment with the Golgi complex.</text>
</comment>
<reference evidence="10 12" key="2">
    <citation type="submission" date="2018-11" db="EMBL/GenBank/DDBJ databases">
        <authorList>
            <consortium name="Pathogen Informatics"/>
        </authorList>
    </citation>
    <scope>NUCLEOTIDE SEQUENCE [LARGE SCALE GENOMIC DNA]</scope>
</reference>
<dbReference type="WBParaSite" id="DME_0000419001-mRNA-1">
    <property type="protein sequence ID" value="DME_0000419001-mRNA-1"/>
    <property type="gene ID" value="DME_0000419001"/>
</dbReference>
<gene>
    <name evidence="10" type="ORF">DME_LOCUS8073</name>
</gene>
<dbReference type="AlphaFoldDB" id="A0A0N4UAK7"/>
<dbReference type="GO" id="GO:0016192">
    <property type="term" value="P:vesicle-mediated transport"/>
    <property type="evidence" value="ECO:0007669"/>
    <property type="project" value="InterPro"/>
</dbReference>
<protein>
    <recommendedName>
        <fullName evidence="9">Vesicle transport protein</fullName>
    </recommendedName>
</protein>
<proteinExistence type="inferred from homology"/>
<dbReference type="GO" id="GO:0005737">
    <property type="term" value="C:cytoplasm"/>
    <property type="evidence" value="ECO:0007669"/>
    <property type="project" value="UniProtKB-ARBA"/>
</dbReference>
<comment type="similarity">
    <text evidence="8 9">Belongs to the SFT2 family.</text>
</comment>
<evidence type="ECO:0000256" key="4">
    <source>
        <dbReference type="ARBA" id="ARBA00022692"/>
    </source>
</evidence>
<evidence type="ECO:0000256" key="5">
    <source>
        <dbReference type="ARBA" id="ARBA00022927"/>
    </source>
</evidence>
<dbReference type="GO" id="GO:0012505">
    <property type="term" value="C:endomembrane system"/>
    <property type="evidence" value="ECO:0007669"/>
    <property type="project" value="UniProtKB-ARBA"/>
</dbReference>
<reference evidence="13" key="1">
    <citation type="submission" date="2017-02" db="UniProtKB">
        <authorList>
            <consortium name="WormBaseParasite"/>
        </authorList>
    </citation>
    <scope>IDENTIFICATION</scope>
</reference>
<evidence type="ECO:0000256" key="8">
    <source>
        <dbReference type="ARBA" id="ARBA00025800"/>
    </source>
</evidence>
<evidence type="ECO:0000256" key="1">
    <source>
        <dbReference type="ARBA" id="ARBA00003566"/>
    </source>
</evidence>
<evidence type="ECO:0000256" key="7">
    <source>
        <dbReference type="ARBA" id="ARBA00023136"/>
    </source>
</evidence>
<keyword evidence="6 9" id="KW-1133">Transmembrane helix</keyword>
<evidence type="ECO:0000256" key="2">
    <source>
        <dbReference type="ARBA" id="ARBA00004141"/>
    </source>
</evidence>
<dbReference type="Proteomes" id="UP000038040">
    <property type="component" value="Unplaced"/>
</dbReference>
<dbReference type="GO" id="GO:0015031">
    <property type="term" value="P:protein transport"/>
    <property type="evidence" value="ECO:0007669"/>
    <property type="project" value="UniProtKB-KW"/>
</dbReference>
<evidence type="ECO:0000256" key="3">
    <source>
        <dbReference type="ARBA" id="ARBA00022448"/>
    </source>
</evidence>